<protein>
    <submittedName>
        <fullName evidence="1">Uncharacterized protein</fullName>
    </submittedName>
</protein>
<proteinExistence type="predicted"/>
<accession>A0A377HJ17</accession>
<sequence length="53" mass="5759">MVERAVFDKKLQKSPCQIFSPPYNAASPTRRAASNAELPIQTGTAKALKLGQK</sequence>
<dbReference type="Proteomes" id="UP000254512">
    <property type="component" value="Unassembled WGS sequence"/>
</dbReference>
<evidence type="ECO:0000313" key="2">
    <source>
        <dbReference type="Proteomes" id="UP000254512"/>
    </source>
</evidence>
<dbReference type="AlphaFoldDB" id="A0A377HJ17"/>
<dbReference type="EMBL" id="UGHD01000002">
    <property type="protein sequence ID" value="STO55735.1"/>
    <property type="molecule type" value="Genomic_DNA"/>
</dbReference>
<gene>
    <name evidence="1" type="ORF">NCTC11645_00026</name>
</gene>
<name>A0A377HJ17_GRIHO</name>
<reference evidence="1 2" key="1">
    <citation type="submission" date="2018-06" db="EMBL/GenBank/DDBJ databases">
        <authorList>
            <consortium name="Pathogen Informatics"/>
            <person name="Doyle S."/>
        </authorList>
    </citation>
    <scope>NUCLEOTIDE SEQUENCE [LARGE SCALE GENOMIC DNA]</scope>
    <source>
        <strain evidence="1 2">NCTC11645</strain>
    </source>
</reference>
<evidence type="ECO:0000313" key="1">
    <source>
        <dbReference type="EMBL" id="STO55735.1"/>
    </source>
</evidence>
<organism evidence="1 2">
    <name type="scientific">Grimontia hollisae</name>
    <name type="common">Vibrio hollisae</name>
    <dbReference type="NCBI Taxonomy" id="673"/>
    <lineage>
        <taxon>Bacteria</taxon>
        <taxon>Pseudomonadati</taxon>
        <taxon>Pseudomonadota</taxon>
        <taxon>Gammaproteobacteria</taxon>
        <taxon>Vibrionales</taxon>
        <taxon>Vibrionaceae</taxon>
        <taxon>Grimontia</taxon>
    </lineage>
</organism>